<feature type="domain" description="Endonuclease/exonuclease/phosphatase" evidence="2">
    <location>
        <begin position="121"/>
        <end position="308"/>
    </location>
</feature>
<organism evidence="3 4">
    <name type="scientific">Pelagovum pacificum</name>
    <dbReference type="NCBI Taxonomy" id="2588711"/>
    <lineage>
        <taxon>Bacteria</taxon>
        <taxon>Pseudomonadati</taxon>
        <taxon>Pseudomonadota</taxon>
        <taxon>Alphaproteobacteria</taxon>
        <taxon>Rhodobacterales</taxon>
        <taxon>Paracoccaceae</taxon>
        <taxon>Pelagovum</taxon>
    </lineage>
</organism>
<dbReference type="SUPFAM" id="SSF56219">
    <property type="entry name" value="DNase I-like"/>
    <property type="match status" value="1"/>
</dbReference>
<keyword evidence="1" id="KW-0812">Transmembrane</keyword>
<sequence>MTAEHPEHVPTGPRLTQGRIWLERGIGLLLFMLASALWLGVYAQEIGDDNQLFGTLARILDSMRPVLLLLSLCLSGLLLALGLRWIGLAGLVLTVLAIGALVLDYRSRVAPAGEETDLTVLWFNVLGSNPIGPDALEQALRDSGADVIALAEAGPAREMAARLADLYPHHIGCDPGCGTLVLSRYPVEDTMLRPMEGGADRLIRFTLTVGARPIDMLAVHMGKPWYLSVSQSETWRLNRIVANLVDRGRPLIVMGDLNAAPWSRRLQRLEERRGLAHARWPVATWPAALGPLAVPIDHVLLGEGAAFTGLEAWGGDLGSNHRGLIARIDLDV</sequence>
<dbReference type="InterPro" id="IPR005135">
    <property type="entry name" value="Endo/exonuclease/phosphatase"/>
</dbReference>
<keyword evidence="1" id="KW-0472">Membrane</keyword>
<comment type="caution">
    <text evidence="3">The sequence shown here is derived from an EMBL/GenBank/DDBJ whole genome shotgun (WGS) entry which is preliminary data.</text>
</comment>
<evidence type="ECO:0000313" key="4">
    <source>
        <dbReference type="Proteomes" id="UP000314011"/>
    </source>
</evidence>
<dbReference type="InterPro" id="IPR036691">
    <property type="entry name" value="Endo/exonu/phosph_ase_sf"/>
</dbReference>
<keyword evidence="3" id="KW-0540">Nuclease</keyword>
<gene>
    <name evidence="3" type="ORF">FHY64_19625</name>
</gene>
<dbReference type="Proteomes" id="UP000314011">
    <property type="component" value="Unassembled WGS sequence"/>
</dbReference>
<evidence type="ECO:0000313" key="3">
    <source>
        <dbReference type="EMBL" id="TNY30537.1"/>
    </source>
</evidence>
<keyword evidence="1" id="KW-1133">Transmembrane helix</keyword>
<evidence type="ECO:0000259" key="2">
    <source>
        <dbReference type="Pfam" id="PF03372"/>
    </source>
</evidence>
<dbReference type="AlphaFoldDB" id="A0A5C5GAF6"/>
<keyword evidence="3" id="KW-0255">Endonuclease</keyword>
<reference evidence="3 4" key="1">
    <citation type="submission" date="2019-06" db="EMBL/GenBank/DDBJ databases">
        <title>Genome of new Rhodobacteraceae sp. SM1903.</title>
        <authorList>
            <person name="Ren X."/>
        </authorList>
    </citation>
    <scope>NUCLEOTIDE SEQUENCE [LARGE SCALE GENOMIC DNA]</scope>
    <source>
        <strain evidence="3 4">SM1903</strain>
    </source>
</reference>
<dbReference type="GO" id="GO:0004527">
    <property type="term" value="F:exonuclease activity"/>
    <property type="evidence" value="ECO:0007669"/>
    <property type="project" value="UniProtKB-KW"/>
</dbReference>
<keyword evidence="3" id="KW-0378">Hydrolase</keyword>
<accession>A0A5C5GAF6</accession>
<evidence type="ECO:0000256" key="1">
    <source>
        <dbReference type="SAM" id="Phobius"/>
    </source>
</evidence>
<dbReference type="RefSeq" id="WP_140197590.1">
    <property type="nucleotide sequence ID" value="NZ_CP065916.1"/>
</dbReference>
<feature type="transmembrane region" description="Helical" evidence="1">
    <location>
        <begin position="62"/>
        <end position="79"/>
    </location>
</feature>
<feature type="transmembrane region" description="Helical" evidence="1">
    <location>
        <begin position="20"/>
        <end position="41"/>
    </location>
</feature>
<dbReference type="EMBL" id="VFFF01000005">
    <property type="protein sequence ID" value="TNY30537.1"/>
    <property type="molecule type" value="Genomic_DNA"/>
</dbReference>
<dbReference type="Pfam" id="PF03372">
    <property type="entry name" value="Exo_endo_phos"/>
    <property type="match status" value="1"/>
</dbReference>
<keyword evidence="4" id="KW-1185">Reference proteome</keyword>
<dbReference type="OrthoDB" id="3808618at2"/>
<dbReference type="Gene3D" id="3.60.10.10">
    <property type="entry name" value="Endonuclease/exonuclease/phosphatase"/>
    <property type="match status" value="1"/>
</dbReference>
<dbReference type="GO" id="GO:0004519">
    <property type="term" value="F:endonuclease activity"/>
    <property type="evidence" value="ECO:0007669"/>
    <property type="project" value="UniProtKB-KW"/>
</dbReference>
<keyword evidence="3" id="KW-0269">Exonuclease</keyword>
<name>A0A5C5GAF6_9RHOB</name>
<protein>
    <submittedName>
        <fullName evidence="3">Endonuclease/exonuclease/phosphatase family protein</fullName>
    </submittedName>
</protein>
<proteinExistence type="predicted"/>